<evidence type="ECO:0000259" key="3">
    <source>
        <dbReference type="Pfam" id="PF25954"/>
    </source>
</evidence>
<proteinExistence type="predicted"/>
<evidence type="ECO:0000256" key="1">
    <source>
        <dbReference type="SAM" id="Coils"/>
    </source>
</evidence>
<dbReference type="Gene3D" id="2.40.50.100">
    <property type="match status" value="1"/>
</dbReference>
<keyword evidence="5" id="KW-1185">Reference proteome</keyword>
<dbReference type="Gene3D" id="1.10.287.470">
    <property type="entry name" value="Helix hairpin bin"/>
    <property type="match status" value="1"/>
</dbReference>
<feature type="domain" description="CusB-like beta-barrel" evidence="3">
    <location>
        <begin position="276"/>
        <end position="318"/>
    </location>
</feature>
<dbReference type="Pfam" id="PF25917">
    <property type="entry name" value="BSH_RND"/>
    <property type="match status" value="1"/>
</dbReference>
<gene>
    <name evidence="4" type="ORF">HNQ77_001145</name>
</gene>
<dbReference type="InterPro" id="IPR050739">
    <property type="entry name" value="MFP"/>
</dbReference>
<dbReference type="Gene3D" id="2.40.30.170">
    <property type="match status" value="1"/>
</dbReference>
<dbReference type="InterPro" id="IPR058625">
    <property type="entry name" value="MdtA-like_BSH"/>
</dbReference>
<dbReference type="Proteomes" id="UP000538666">
    <property type="component" value="Unassembled WGS sequence"/>
</dbReference>
<dbReference type="AlphaFoldDB" id="A0A841JW51"/>
<protein>
    <submittedName>
        <fullName evidence="4">Membrane fusion protein (Multidrug efflux system)</fullName>
    </submittedName>
</protein>
<evidence type="ECO:0000313" key="4">
    <source>
        <dbReference type="EMBL" id="MBB6143201.1"/>
    </source>
</evidence>
<evidence type="ECO:0000313" key="5">
    <source>
        <dbReference type="Proteomes" id="UP000538666"/>
    </source>
</evidence>
<dbReference type="PANTHER" id="PTHR30386">
    <property type="entry name" value="MEMBRANE FUSION SUBUNIT OF EMRAB-TOLC MULTIDRUG EFFLUX PUMP"/>
    <property type="match status" value="1"/>
</dbReference>
<keyword evidence="1" id="KW-0175">Coiled coil</keyword>
<feature type="domain" description="Multidrug resistance protein MdtA-like barrel-sandwich hybrid" evidence="2">
    <location>
        <begin position="51"/>
        <end position="267"/>
    </location>
</feature>
<dbReference type="OrthoDB" id="9811754at2"/>
<dbReference type="SUPFAM" id="SSF111369">
    <property type="entry name" value="HlyD-like secretion proteins"/>
    <property type="match status" value="2"/>
</dbReference>
<feature type="coiled-coil region" evidence="1">
    <location>
        <begin position="81"/>
        <end position="157"/>
    </location>
</feature>
<reference evidence="4 5" key="1">
    <citation type="submission" date="2020-08" db="EMBL/GenBank/DDBJ databases">
        <title>Genomic Encyclopedia of Type Strains, Phase IV (KMG-IV): sequencing the most valuable type-strain genomes for metagenomic binning, comparative biology and taxonomic classification.</title>
        <authorList>
            <person name="Goeker M."/>
        </authorList>
    </citation>
    <scope>NUCLEOTIDE SEQUENCE [LARGE SCALE GENOMIC DNA]</scope>
    <source>
        <strain evidence="4 5">DSM 103733</strain>
    </source>
</reference>
<dbReference type="InterPro" id="IPR058792">
    <property type="entry name" value="Beta-barrel_RND_2"/>
</dbReference>
<dbReference type="Pfam" id="PF25954">
    <property type="entry name" value="Beta-barrel_RND_2"/>
    <property type="match status" value="1"/>
</dbReference>
<sequence>MKKLAIIVPLITLAVAAALLFFIRGSWTSWEGSRAEELTDDAYVRADMAPLSTRISGTVKKLDVNDYQSVGQGQLLVQLNDDDYRAALEEAKAALAGAQAQLADNQAAKLIQDAQIESAQAGILQSSAAVDASKAAVDAAQADVERTQLERKRQEALIASKATTHQQLEQVIADADRYSGNIASRKADLARAEAALASSHSALAAARSQRAALNTRDNLYRADIEAKKAAIIVAEVNLGYTRIVSPAEGKVGERHVQEGQLVSPGMQVIDLVKGDVWIEANYKETQLTNIRRGDAADIRIDTFPGTVLHGKVAEIAPASGSQFALLPPDNATGNFTKVVQRVPVKIVLDEGSPLHGQLRPGFSAVVTIHPSGKQTGSGSSRS</sequence>
<dbReference type="EMBL" id="JACHEK010000002">
    <property type="protein sequence ID" value="MBB6143201.1"/>
    <property type="molecule type" value="Genomic_DNA"/>
</dbReference>
<name>A0A841JW51_9BACT</name>
<dbReference type="PANTHER" id="PTHR30386:SF24">
    <property type="entry name" value="MULTIDRUG RESISTANCE EFFLUX PUMP"/>
    <property type="match status" value="1"/>
</dbReference>
<evidence type="ECO:0000259" key="2">
    <source>
        <dbReference type="Pfam" id="PF25917"/>
    </source>
</evidence>
<dbReference type="RefSeq" id="WP_050062113.1">
    <property type="nucleotide sequence ID" value="NZ_JACHEK010000002.1"/>
</dbReference>
<comment type="caution">
    <text evidence="4">The sequence shown here is derived from an EMBL/GenBank/DDBJ whole genome shotgun (WGS) entry which is preliminary data.</text>
</comment>
<organism evidence="4 5">
    <name type="scientific">Silvibacterium bohemicum</name>
    <dbReference type="NCBI Taxonomy" id="1577686"/>
    <lineage>
        <taxon>Bacteria</taxon>
        <taxon>Pseudomonadati</taxon>
        <taxon>Acidobacteriota</taxon>
        <taxon>Terriglobia</taxon>
        <taxon>Terriglobales</taxon>
        <taxon>Acidobacteriaceae</taxon>
        <taxon>Silvibacterium</taxon>
    </lineage>
</organism>
<accession>A0A841JW51</accession>
<dbReference type="GO" id="GO:0055085">
    <property type="term" value="P:transmembrane transport"/>
    <property type="evidence" value="ECO:0007669"/>
    <property type="project" value="InterPro"/>
</dbReference>